<dbReference type="EMBL" id="LECW02000006">
    <property type="protein sequence ID" value="KRT94570.1"/>
    <property type="molecule type" value="Genomic_DNA"/>
</dbReference>
<feature type="transmembrane region" description="Helical" evidence="6">
    <location>
        <begin position="223"/>
        <end position="242"/>
    </location>
</feature>
<keyword evidence="11" id="KW-1185">Reference proteome</keyword>
<evidence type="ECO:0000259" key="7">
    <source>
        <dbReference type="Pfam" id="PF00892"/>
    </source>
</evidence>
<protein>
    <submittedName>
        <fullName evidence="8 9">Transporter</fullName>
    </submittedName>
</protein>
<dbReference type="Proteomes" id="UP000036168">
    <property type="component" value="Unassembled WGS sequence"/>
</dbReference>
<comment type="caution">
    <text evidence="8">The sequence shown here is derived from an EMBL/GenBank/DDBJ whole genome shotgun (WGS) entry which is preliminary data.</text>
</comment>
<feature type="transmembrane region" description="Helical" evidence="6">
    <location>
        <begin position="254"/>
        <end position="272"/>
    </location>
</feature>
<evidence type="ECO:0000256" key="3">
    <source>
        <dbReference type="ARBA" id="ARBA00022692"/>
    </source>
</evidence>
<evidence type="ECO:0000256" key="4">
    <source>
        <dbReference type="ARBA" id="ARBA00022989"/>
    </source>
</evidence>
<dbReference type="STRING" id="1664069.BGLY_0591"/>
<feature type="transmembrane region" description="Helical" evidence="6">
    <location>
        <begin position="278"/>
        <end position="296"/>
    </location>
</feature>
<evidence type="ECO:0000256" key="1">
    <source>
        <dbReference type="ARBA" id="ARBA00004127"/>
    </source>
</evidence>
<dbReference type="EMBL" id="JARRTL010000017">
    <property type="protein sequence ID" value="MEC0486421.1"/>
    <property type="molecule type" value="Genomic_DNA"/>
</dbReference>
<evidence type="ECO:0000256" key="2">
    <source>
        <dbReference type="ARBA" id="ARBA00007362"/>
    </source>
</evidence>
<dbReference type="RefSeq" id="WP_048353617.1">
    <property type="nucleotide sequence ID" value="NZ_CP023481.1"/>
</dbReference>
<feature type="domain" description="EamA" evidence="7">
    <location>
        <begin position="8"/>
        <end position="148"/>
    </location>
</feature>
<comment type="subcellular location">
    <subcellularLocation>
        <location evidence="1">Endomembrane system</location>
        <topology evidence="1">Multi-pass membrane protein</topology>
    </subcellularLocation>
</comment>
<reference evidence="9 11" key="3">
    <citation type="submission" date="2023-03" db="EMBL/GenBank/DDBJ databases">
        <title>Agriculturally important microbes genome sequencing.</title>
        <authorList>
            <person name="Dunlap C."/>
        </authorList>
    </citation>
    <scope>NUCLEOTIDE SEQUENCE [LARGE SCALE GENOMIC DNA]</scope>
    <source>
        <strain evidence="9 11">CBP-3203</strain>
    </source>
</reference>
<dbReference type="PANTHER" id="PTHR32322:SF2">
    <property type="entry name" value="EAMA DOMAIN-CONTAINING PROTEIN"/>
    <property type="match status" value="1"/>
</dbReference>
<feature type="transmembrane region" description="Helical" evidence="6">
    <location>
        <begin position="159"/>
        <end position="178"/>
    </location>
</feature>
<dbReference type="AlphaFoldDB" id="A0A0T6BSV9"/>
<evidence type="ECO:0000313" key="10">
    <source>
        <dbReference type="Proteomes" id="UP000036168"/>
    </source>
</evidence>
<feature type="transmembrane region" description="Helical" evidence="6">
    <location>
        <begin position="103"/>
        <end position="123"/>
    </location>
</feature>
<gene>
    <name evidence="8" type="ORF">AB447_214425</name>
    <name evidence="9" type="ORF">P8828_16665</name>
</gene>
<keyword evidence="4 6" id="KW-1133">Transmembrane helix</keyword>
<evidence type="ECO:0000256" key="5">
    <source>
        <dbReference type="ARBA" id="ARBA00023136"/>
    </source>
</evidence>
<reference evidence="8" key="2">
    <citation type="submission" date="2015-10" db="EMBL/GenBank/DDBJ databases">
        <authorList>
            <person name="Gilbert D.G."/>
        </authorList>
    </citation>
    <scope>NUCLEOTIDE SEQUENCE</scope>
    <source>
        <strain evidence="8">GO-13</strain>
    </source>
</reference>
<dbReference type="PANTHER" id="PTHR32322">
    <property type="entry name" value="INNER MEMBRANE TRANSPORTER"/>
    <property type="match status" value="1"/>
</dbReference>
<feature type="transmembrane region" description="Helical" evidence="6">
    <location>
        <begin position="135"/>
        <end position="153"/>
    </location>
</feature>
<dbReference type="Pfam" id="PF00892">
    <property type="entry name" value="EamA"/>
    <property type="match status" value="2"/>
</dbReference>
<evidence type="ECO:0000313" key="9">
    <source>
        <dbReference type="EMBL" id="MEC0486421.1"/>
    </source>
</evidence>
<reference evidence="8 10" key="1">
    <citation type="journal article" date="2015" name="Int. J. Syst. Evol. Microbiol.">
        <title>Bacillus glycinifermentans sp. nov., isolated from fermented soybean paste.</title>
        <authorList>
            <person name="Kim S.J."/>
            <person name="Dunlap C.A."/>
            <person name="Kwon S.W."/>
            <person name="Rooney A.P."/>
        </authorList>
    </citation>
    <scope>NUCLEOTIDE SEQUENCE [LARGE SCALE GENOMIC DNA]</scope>
    <source>
        <strain evidence="8 10">GO-13</strain>
    </source>
</reference>
<keyword evidence="5 6" id="KW-0472">Membrane</keyword>
<dbReference type="InterPro" id="IPR037185">
    <property type="entry name" value="EmrE-like"/>
</dbReference>
<feature type="transmembrane region" description="Helical" evidence="6">
    <location>
        <begin position="190"/>
        <end position="211"/>
    </location>
</feature>
<feature type="domain" description="EamA" evidence="7">
    <location>
        <begin position="161"/>
        <end position="294"/>
    </location>
</feature>
<evidence type="ECO:0000313" key="8">
    <source>
        <dbReference type="EMBL" id="KRT94570.1"/>
    </source>
</evidence>
<dbReference type="GO" id="GO:0016020">
    <property type="term" value="C:membrane"/>
    <property type="evidence" value="ECO:0007669"/>
    <property type="project" value="UniProtKB-SubCell"/>
</dbReference>
<dbReference type="SUPFAM" id="SSF103481">
    <property type="entry name" value="Multidrug resistance efflux transporter EmrE"/>
    <property type="match status" value="2"/>
</dbReference>
<evidence type="ECO:0000256" key="6">
    <source>
        <dbReference type="SAM" id="Phobius"/>
    </source>
</evidence>
<sequence>MNTSKRKSGLFFVITGATFWGIGGTVAKKLFQDYQIDVNWLVTIRLLIAGFLLLMVQLFRKERSQIIGVWKNRKTACQLIIFGLFGMLAVQYTYMAAIEHGNAAVATLLQYLSPAMVIVYSLLRKKTVLTKQDVLTVSLALAGCFFLLTNGSISQLSVPTIAIVWGVLSGVAAAFYTLYAVGLLHKFDSLVIVGWAMIIGGFALSFIHPPWQMDVKSLTTDAYVYILFVTIFGTMIAFWFVIKSLQSLLPKETSLLGSLEPLSAVLTTVVWLKQPFGFFQWVGAACIIGITLILAFNKEPSLKTNKSVIISGGKTNGNRRQP</sequence>
<dbReference type="Proteomes" id="UP001341297">
    <property type="component" value="Unassembled WGS sequence"/>
</dbReference>
<feature type="transmembrane region" description="Helical" evidence="6">
    <location>
        <begin position="79"/>
        <end position="97"/>
    </location>
</feature>
<feature type="transmembrane region" description="Helical" evidence="6">
    <location>
        <begin position="40"/>
        <end position="59"/>
    </location>
</feature>
<evidence type="ECO:0000313" key="11">
    <source>
        <dbReference type="Proteomes" id="UP001341297"/>
    </source>
</evidence>
<accession>A0A0T6BSV9</accession>
<dbReference type="InterPro" id="IPR050638">
    <property type="entry name" value="AA-Vitamin_Transporters"/>
</dbReference>
<organism evidence="8 10">
    <name type="scientific">Bacillus glycinifermentans</name>
    <dbReference type="NCBI Taxonomy" id="1664069"/>
    <lineage>
        <taxon>Bacteria</taxon>
        <taxon>Bacillati</taxon>
        <taxon>Bacillota</taxon>
        <taxon>Bacilli</taxon>
        <taxon>Bacillales</taxon>
        <taxon>Bacillaceae</taxon>
        <taxon>Bacillus</taxon>
    </lineage>
</organism>
<comment type="similarity">
    <text evidence="2">Belongs to the EamA transporter family.</text>
</comment>
<proteinExistence type="inferred from homology"/>
<dbReference type="OrthoDB" id="9810818at2"/>
<name>A0A0T6BSV9_9BACI</name>
<keyword evidence="3 6" id="KW-0812">Transmembrane</keyword>
<dbReference type="InterPro" id="IPR000620">
    <property type="entry name" value="EamA_dom"/>
</dbReference>